<evidence type="ECO:0000313" key="8">
    <source>
        <dbReference type="Proteomes" id="UP001172159"/>
    </source>
</evidence>
<comment type="similarity">
    <text evidence="2">Belongs to the major facilitator superfamily. Monocarboxylate porter (TC 2.A.1.13) family.</text>
</comment>
<reference evidence="7" key="1">
    <citation type="submission" date="2023-06" db="EMBL/GenBank/DDBJ databases">
        <title>Genome-scale phylogeny and comparative genomics of the fungal order Sordariales.</title>
        <authorList>
            <consortium name="Lawrence Berkeley National Laboratory"/>
            <person name="Hensen N."/>
            <person name="Bonometti L."/>
            <person name="Westerberg I."/>
            <person name="Brannstrom I.O."/>
            <person name="Guillou S."/>
            <person name="Cros-Aarteil S."/>
            <person name="Calhoun S."/>
            <person name="Haridas S."/>
            <person name="Kuo A."/>
            <person name="Mondo S."/>
            <person name="Pangilinan J."/>
            <person name="Riley R."/>
            <person name="Labutti K."/>
            <person name="Andreopoulos B."/>
            <person name="Lipzen A."/>
            <person name="Chen C."/>
            <person name="Yanf M."/>
            <person name="Daum C."/>
            <person name="Ng V."/>
            <person name="Clum A."/>
            <person name="Steindorff A."/>
            <person name="Ohm R."/>
            <person name="Martin F."/>
            <person name="Silar P."/>
            <person name="Natvig D."/>
            <person name="Lalanne C."/>
            <person name="Gautier V."/>
            <person name="Ament-Velasquez S.L."/>
            <person name="Kruys A."/>
            <person name="Hutchinson M.I."/>
            <person name="Powell A.J."/>
            <person name="Barry K."/>
            <person name="Miller A.N."/>
            <person name="Grigoriev I.V."/>
            <person name="Debuchy R."/>
            <person name="Gladieux P."/>
            <person name="Thoren M.H."/>
            <person name="Johannesson H."/>
        </authorList>
    </citation>
    <scope>NUCLEOTIDE SEQUENCE</scope>
    <source>
        <strain evidence="7">CBS 540.89</strain>
    </source>
</reference>
<dbReference type="SUPFAM" id="SSF103473">
    <property type="entry name" value="MFS general substrate transporter"/>
    <property type="match status" value="1"/>
</dbReference>
<proteinExistence type="inferred from homology"/>
<feature type="domain" description="Major facilitator superfamily (MFS) profile" evidence="6">
    <location>
        <begin position="101"/>
        <end position="511"/>
    </location>
</feature>
<keyword evidence="4" id="KW-0472">Membrane</keyword>
<feature type="transmembrane region" description="Helical" evidence="4">
    <location>
        <begin position="141"/>
        <end position="164"/>
    </location>
</feature>
<feature type="transmembrane region" description="Helical" evidence="4">
    <location>
        <begin position="171"/>
        <end position="188"/>
    </location>
</feature>
<feature type="transmembrane region" description="Helical" evidence="4">
    <location>
        <begin position="452"/>
        <end position="474"/>
    </location>
</feature>
<dbReference type="EMBL" id="JAUKTV010000020">
    <property type="protein sequence ID" value="KAK0705735.1"/>
    <property type="molecule type" value="Genomic_DNA"/>
</dbReference>
<keyword evidence="4" id="KW-1133">Transmembrane helix</keyword>
<feature type="transmembrane region" description="Helical" evidence="4">
    <location>
        <begin position="486"/>
        <end position="507"/>
    </location>
</feature>
<dbReference type="CDD" id="cd17352">
    <property type="entry name" value="MFS_MCT_SLC16"/>
    <property type="match status" value="1"/>
</dbReference>
<keyword evidence="8" id="KW-1185">Reference proteome</keyword>
<comment type="caution">
    <text evidence="7">The sequence shown here is derived from an EMBL/GenBank/DDBJ whole genome shotgun (WGS) entry which is preliminary data.</text>
</comment>
<dbReference type="GO" id="GO:0022857">
    <property type="term" value="F:transmembrane transporter activity"/>
    <property type="evidence" value="ECO:0007669"/>
    <property type="project" value="InterPro"/>
</dbReference>
<organism evidence="7 8">
    <name type="scientific">Apiosordaria backusii</name>
    <dbReference type="NCBI Taxonomy" id="314023"/>
    <lineage>
        <taxon>Eukaryota</taxon>
        <taxon>Fungi</taxon>
        <taxon>Dikarya</taxon>
        <taxon>Ascomycota</taxon>
        <taxon>Pezizomycotina</taxon>
        <taxon>Sordariomycetes</taxon>
        <taxon>Sordariomycetidae</taxon>
        <taxon>Sordariales</taxon>
        <taxon>Lasiosphaeriaceae</taxon>
        <taxon>Apiosordaria</taxon>
    </lineage>
</organism>
<dbReference type="PANTHER" id="PTHR11360">
    <property type="entry name" value="MONOCARBOXYLATE TRANSPORTER"/>
    <property type="match status" value="1"/>
</dbReference>
<feature type="transmembrane region" description="Helical" evidence="4">
    <location>
        <begin position="260"/>
        <end position="280"/>
    </location>
</feature>
<dbReference type="Pfam" id="PF07690">
    <property type="entry name" value="MFS_1"/>
    <property type="match status" value="1"/>
</dbReference>
<dbReference type="AlphaFoldDB" id="A0AA39ZY31"/>
<protein>
    <submittedName>
        <fullName evidence="7">Major facilitator superfamily domain-containing protein</fullName>
    </submittedName>
</protein>
<evidence type="ECO:0000256" key="2">
    <source>
        <dbReference type="ARBA" id="ARBA00006727"/>
    </source>
</evidence>
<name>A0AA39ZY31_9PEZI</name>
<evidence type="ECO:0000259" key="6">
    <source>
        <dbReference type="PROSITE" id="PS50850"/>
    </source>
</evidence>
<keyword evidence="4" id="KW-0812">Transmembrane</keyword>
<feature type="region of interest" description="Disordered" evidence="3">
    <location>
        <begin position="13"/>
        <end position="86"/>
    </location>
</feature>
<dbReference type="InterPro" id="IPR011701">
    <property type="entry name" value="MFS"/>
</dbReference>
<dbReference type="GO" id="GO:0016020">
    <property type="term" value="C:membrane"/>
    <property type="evidence" value="ECO:0007669"/>
    <property type="project" value="UniProtKB-SubCell"/>
</dbReference>
<keyword evidence="5" id="KW-0732">Signal</keyword>
<evidence type="ECO:0000256" key="5">
    <source>
        <dbReference type="SAM" id="SignalP"/>
    </source>
</evidence>
<comment type="subcellular location">
    <subcellularLocation>
        <location evidence="1">Membrane</location>
        <topology evidence="1">Multi-pass membrane protein</topology>
    </subcellularLocation>
</comment>
<dbReference type="Proteomes" id="UP001172159">
    <property type="component" value="Unassembled WGS sequence"/>
</dbReference>
<feature type="signal peptide" evidence="5">
    <location>
        <begin position="1"/>
        <end position="15"/>
    </location>
</feature>
<feature type="transmembrane region" description="Helical" evidence="4">
    <location>
        <begin position="355"/>
        <end position="372"/>
    </location>
</feature>
<dbReference type="PROSITE" id="PS50850">
    <property type="entry name" value="MFS"/>
    <property type="match status" value="1"/>
</dbReference>
<evidence type="ECO:0000256" key="1">
    <source>
        <dbReference type="ARBA" id="ARBA00004141"/>
    </source>
</evidence>
<feature type="chain" id="PRO_5041241028" evidence="5">
    <location>
        <begin position="16"/>
        <end position="520"/>
    </location>
</feature>
<evidence type="ECO:0000256" key="4">
    <source>
        <dbReference type="SAM" id="Phobius"/>
    </source>
</evidence>
<accession>A0AA39ZY31</accession>
<evidence type="ECO:0000256" key="3">
    <source>
        <dbReference type="SAM" id="MobiDB-lite"/>
    </source>
</evidence>
<feature type="transmembrane region" description="Helical" evidence="4">
    <location>
        <begin position="384"/>
        <end position="404"/>
    </location>
</feature>
<dbReference type="Gene3D" id="1.20.1250.20">
    <property type="entry name" value="MFS general substrate transporter like domains"/>
    <property type="match status" value="1"/>
</dbReference>
<dbReference type="InterPro" id="IPR050327">
    <property type="entry name" value="Proton-linked_MCT"/>
</dbReference>
<dbReference type="InterPro" id="IPR020846">
    <property type="entry name" value="MFS_dom"/>
</dbReference>
<dbReference type="InterPro" id="IPR036259">
    <property type="entry name" value="MFS_trans_sf"/>
</dbReference>
<feature type="compositionally biased region" description="Basic and acidic residues" evidence="3">
    <location>
        <begin position="21"/>
        <end position="49"/>
    </location>
</feature>
<feature type="transmembrane region" description="Helical" evidence="4">
    <location>
        <begin position="194"/>
        <end position="216"/>
    </location>
</feature>
<feature type="transmembrane region" description="Helical" evidence="4">
    <location>
        <begin position="416"/>
        <end position="440"/>
    </location>
</feature>
<feature type="transmembrane region" description="Helical" evidence="4">
    <location>
        <begin position="228"/>
        <end position="248"/>
    </location>
</feature>
<dbReference type="PANTHER" id="PTHR11360:SF177">
    <property type="entry name" value="RIBOFLAVIN TRANSPORTER MCH5"/>
    <property type="match status" value="1"/>
</dbReference>
<gene>
    <name evidence="7" type="ORF">B0T21DRAFT_387701</name>
</gene>
<sequence length="520" mass="56543">MLVVLMSLSLSLSEASEGGAEEGKTCISERRRSPGRVRRESIGPRREGRSLPSWKPRHPPRWPKNQSTRPPTEKPSTTEEDSEEQNVNAKEITYPEGGFAAWSVAFGSWCAMTCGMGLVNSVGMFQALVATSVLPTYSNQAIGWIFGIFVFVSYFCGVQIGPVFDRHGPQGLMALGTVCLLVGIFTTAQCTEYYQFILAFSILTGAGCSLLFTPAIGAISHWFNKRRGTASGFAFVGSALGGVMWPLMMQSLVPKVGWAWAMRTVGFVLLVLCVASVLLCRSRLEIRQAKASSTWRDMLPDPRMFVDGTGAMAFTTAGVFFIEWAYFVPVSYIPSYYLARQGLAEDSDAGGDAAFAYQLLAIINGASCIGRYMPGYIADKVGRYNTMVVSIAICLVSVACFWLPDALGQDGGGGAGLITGFAILFGLVSGSNITLVPICLGQLCETHDYGRYYATSYTVASLACLTGIPIAGGLVDMEGANDRRAYWRPLVFAIASYVGAFACFFWVRVRVKGWDWRVKW</sequence>
<evidence type="ECO:0000313" key="7">
    <source>
        <dbReference type="EMBL" id="KAK0705735.1"/>
    </source>
</evidence>